<feature type="transmembrane region" description="Helical" evidence="1">
    <location>
        <begin position="271"/>
        <end position="291"/>
    </location>
</feature>
<keyword evidence="1" id="KW-0812">Transmembrane</keyword>
<evidence type="ECO:0000259" key="2">
    <source>
        <dbReference type="Pfam" id="PF05569"/>
    </source>
</evidence>
<proteinExistence type="predicted"/>
<feature type="domain" description="Peptidase M56" evidence="2">
    <location>
        <begin position="12"/>
        <end position="260"/>
    </location>
</feature>
<keyword evidence="4" id="KW-1185">Reference proteome</keyword>
<name>A0A4Y9SYC8_9BURK</name>
<feature type="transmembrane region" description="Helical" evidence="1">
    <location>
        <begin position="6"/>
        <end position="26"/>
    </location>
</feature>
<protein>
    <recommendedName>
        <fullName evidence="2">Peptidase M56 domain-containing protein</fullName>
    </recommendedName>
</protein>
<dbReference type="AlphaFoldDB" id="A0A4Y9SYC8"/>
<keyword evidence="1" id="KW-1133">Transmembrane helix</keyword>
<dbReference type="InterPro" id="IPR052173">
    <property type="entry name" value="Beta-lactam_resp_regulator"/>
</dbReference>
<dbReference type="PANTHER" id="PTHR34978:SF3">
    <property type="entry name" value="SLR0241 PROTEIN"/>
    <property type="match status" value="1"/>
</dbReference>
<dbReference type="RefSeq" id="WP_135190017.1">
    <property type="nucleotide sequence ID" value="NZ_SPUM01000078.1"/>
</dbReference>
<dbReference type="EMBL" id="SPUM01000078">
    <property type="protein sequence ID" value="TFW31854.1"/>
    <property type="molecule type" value="Genomic_DNA"/>
</dbReference>
<evidence type="ECO:0000256" key="1">
    <source>
        <dbReference type="SAM" id="Phobius"/>
    </source>
</evidence>
<dbReference type="Proteomes" id="UP000297258">
    <property type="component" value="Unassembled WGS sequence"/>
</dbReference>
<dbReference type="InterPro" id="IPR008756">
    <property type="entry name" value="Peptidase_M56"/>
</dbReference>
<sequence>MANSLISTLATLTWTVTIALLLVLALRWVLGRLFGAALAYQVWFLVPILLAVALMPEPVRPIFTVASLPHLPSVETPAVTSTVHDWSAALVAVWLAGVIVLANWFVQDHRRYVRKLGRLTERAGLYFSDRVDAGPALLGLRQARLIVPKDFLSRYSTGEQQLIIEHERVHACRGDVWANLFQAALQCAFWFNPLIHFAALLFRGDQELACDAAVVQRHSGQRRVYAEALLKAQTVAIEAPPTVACHWQPTHLVKERIMSLQQAQPSHMRRIAGRFVLASVILSAMSIALAARTDNEMPANAKKYNIDMKLVVDGQASTPRFEVSDGGKFAVRTDANGKKWAAEFVVSKASQPNSVYIAAKIDEGGKTVAKPSVLAPIGQQSRIRVDTDSGPFDVSMVVTELAR</sequence>
<keyword evidence="1" id="KW-0472">Membrane</keyword>
<feature type="transmembrane region" description="Helical" evidence="1">
    <location>
        <begin position="86"/>
        <end position="106"/>
    </location>
</feature>
<evidence type="ECO:0000313" key="3">
    <source>
        <dbReference type="EMBL" id="TFW31854.1"/>
    </source>
</evidence>
<organism evidence="3 4">
    <name type="scientific">Massilia horti</name>
    <dbReference type="NCBI Taxonomy" id="2562153"/>
    <lineage>
        <taxon>Bacteria</taxon>
        <taxon>Pseudomonadati</taxon>
        <taxon>Pseudomonadota</taxon>
        <taxon>Betaproteobacteria</taxon>
        <taxon>Burkholderiales</taxon>
        <taxon>Oxalobacteraceae</taxon>
        <taxon>Telluria group</taxon>
        <taxon>Massilia</taxon>
    </lineage>
</organism>
<dbReference type="CDD" id="cd07341">
    <property type="entry name" value="M56_BlaR1_MecR1_like"/>
    <property type="match status" value="1"/>
</dbReference>
<dbReference type="Pfam" id="PF05569">
    <property type="entry name" value="Peptidase_M56"/>
    <property type="match status" value="1"/>
</dbReference>
<accession>A0A4Y9SYC8</accession>
<dbReference type="OrthoDB" id="1628901at2"/>
<feature type="transmembrane region" description="Helical" evidence="1">
    <location>
        <begin position="33"/>
        <end position="55"/>
    </location>
</feature>
<gene>
    <name evidence="3" type="ORF">E4O92_12060</name>
</gene>
<dbReference type="PANTHER" id="PTHR34978">
    <property type="entry name" value="POSSIBLE SENSOR-TRANSDUCER PROTEIN BLAR"/>
    <property type="match status" value="1"/>
</dbReference>
<reference evidence="3 4" key="1">
    <citation type="submission" date="2019-03" db="EMBL/GenBank/DDBJ databases">
        <title>Draft genome of Massilia hortus sp. nov., a novel bacterial species of the Oxalobacteraceae family.</title>
        <authorList>
            <person name="Peta V."/>
            <person name="Raths R."/>
            <person name="Bucking H."/>
        </authorList>
    </citation>
    <scope>NUCLEOTIDE SEQUENCE [LARGE SCALE GENOMIC DNA]</scope>
    <source>
        <strain evidence="3 4">ONC3</strain>
    </source>
</reference>
<comment type="caution">
    <text evidence="3">The sequence shown here is derived from an EMBL/GenBank/DDBJ whole genome shotgun (WGS) entry which is preliminary data.</text>
</comment>
<evidence type="ECO:0000313" key="4">
    <source>
        <dbReference type="Proteomes" id="UP000297258"/>
    </source>
</evidence>